<dbReference type="EMBL" id="CM041540">
    <property type="protein sequence ID" value="KAI3366880.1"/>
    <property type="molecule type" value="Genomic_DNA"/>
</dbReference>
<evidence type="ECO:0000313" key="2">
    <source>
        <dbReference type="Proteomes" id="UP000831701"/>
    </source>
</evidence>
<protein>
    <submittedName>
        <fullName evidence="1">Uncharacterized protein</fullName>
    </submittedName>
</protein>
<reference evidence="1" key="1">
    <citation type="submission" date="2022-04" db="EMBL/GenBank/DDBJ databases">
        <title>Jade perch genome.</title>
        <authorList>
            <person name="Chao B."/>
        </authorList>
    </citation>
    <scope>NUCLEOTIDE SEQUENCE</scope>
    <source>
        <strain evidence="1">CB-2022</strain>
    </source>
</reference>
<comment type="caution">
    <text evidence="1">The sequence shown here is derived from an EMBL/GenBank/DDBJ whole genome shotgun (WGS) entry which is preliminary data.</text>
</comment>
<accession>A0ACB8WGQ1</accession>
<name>A0ACB8WGQ1_9TELE</name>
<gene>
    <name evidence="1" type="ORF">L3Q82_009524</name>
</gene>
<evidence type="ECO:0000313" key="1">
    <source>
        <dbReference type="EMBL" id="KAI3366880.1"/>
    </source>
</evidence>
<sequence>RQLSSPATRSMDYYTPQPNRRHNPVDSICRKLQTIQWRGDREPNSPFQIPKLSSSSYDSPQCGLRHSLEAILKKGTLHRDEGERGKDRVKEKGKGTTMPSSAASQKSSLGPSVPLSTPSTPTCNPSTPANVTYTITSTLGERRGADGSELRQVKTWQRYCSTPTGQSKESPYFTFTRGPKSVQPESEKMSRSPPLSRTFTPNRSTLSYNLNFCSADTVNSTECELPYPALVVKRLSMGDGGSSVASENRKENMAEISLICEENLLDTIFHACDTQRRGKVYVSHIVDYLRHTTSRSSEDSGLEELCNMLDPEHKDVSIDLDTYHAVMREWIDDCRNNGEEPTDDITQDSVKLRDSLSAKRSMLLNMTSGSLEAFGGEASRAEFETSELVYCVADLQMSNQKLQEEVRKLKQVVEGMEDSNQKLAEENEELRNQARVTQQLAQKEKMLKEEVEEMKATLSCTEEGRARASAHSKNVERENQSLISKIASLQEENFKVTMETDELQRRIAELCDINADLQVQIHSFDGIVSEKEAVILEKSRQINELKSAVEEYSSITELLRADKTKLENQMQLMHPDLAGAGLSLSVAYRLNQSSSGSLQAELALAQSPLELTHGVEHLSTTMSYASPLDETLDREVLLMLQGPSPEQMALEFRSLLNKLKRDFREETDSVLSTVKGLLDNHAQPEGNTNTSLQTVKADLDARRADWALSLDQLAQYTDSLEKELIKMASNMRRSRTEILHLSVRVQEQENQKRQLCEELEQLKTPQDSREASCQTPAPEEEPGDDLDWDEEFALQDFLKNELAERNCREQGGRTDSRPEETDKLTDRGEEEDGEEKWTVVDTGGEGEVRDTSTPLFALSREVQREHSAAGAGRDSAACTESEPEVNCKSLQEEAALPLSAHSQAVSIRHPEADALPDLSHSENNTDAEAPESHSCGPSQNLSNSPEQDQMITLSNTHPTPAEMVPPNSTSPAPDETSTQSESTQLTSEDHRGEEEREDETDSRTGAMSRTKSLSQDQSANRSTAEDSTCLLPVLVEEEESVQDNTAEVPTVAASMEGTDRLTSSRVATLSDSSSRQSGSSLTHSSQPGSVTSDPSQLEDSRGKKDALPLVGKNKRELELSRGMETLEKHKVQEDQSETSMATEKESEMSVVSDISETFKEDRNSTCLATSARISKTGSISRFQAEFQRLALGFKCDMFTLEKRLRLEERSRDLAEENVRREVSSCQGLLQALTPLCEDDNQSMEIIQRLQKNLDILIQSMIRVSSRSEMLGAIHQESRIGKAVEVMIQHVENLRRMYTKEHAELLELRETLMQNERSFGSQTERDDFRGKKQPISQYYKPSGRRVSIAAIPRSGGGNIHFDMSKTQDGSEAETERLTRRSPWNVAGKSSARPPLKRFVSSAAWVDTEEPSLMMKGKACDNTDGQSEDEQKEEPVAERRRSSLSELGNKLTSLILPLKTPSPSSSPMSTDPGMAQSLSHSLTSSRAAAAAAVARGGRGLWLWLAMVVVLAGLLALLASLVMQPVVDAAPVGTGDSWMTIQQLLWPYAGLRHNGQPPV</sequence>
<dbReference type="Proteomes" id="UP000831701">
    <property type="component" value="Chromosome 10"/>
</dbReference>
<organism evidence="1 2">
    <name type="scientific">Scortum barcoo</name>
    <name type="common">barcoo grunter</name>
    <dbReference type="NCBI Taxonomy" id="214431"/>
    <lineage>
        <taxon>Eukaryota</taxon>
        <taxon>Metazoa</taxon>
        <taxon>Chordata</taxon>
        <taxon>Craniata</taxon>
        <taxon>Vertebrata</taxon>
        <taxon>Euteleostomi</taxon>
        <taxon>Actinopterygii</taxon>
        <taxon>Neopterygii</taxon>
        <taxon>Teleostei</taxon>
        <taxon>Neoteleostei</taxon>
        <taxon>Acanthomorphata</taxon>
        <taxon>Eupercaria</taxon>
        <taxon>Centrarchiformes</taxon>
        <taxon>Terapontoidei</taxon>
        <taxon>Terapontidae</taxon>
        <taxon>Scortum</taxon>
    </lineage>
</organism>
<feature type="non-terminal residue" evidence="1">
    <location>
        <position position="1"/>
    </location>
</feature>
<keyword evidence="2" id="KW-1185">Reference proteome</keyword>
<proteinExistence type="predicted"/>